<name>A0A8D5AJU7_9GAMM</name>
<dbReference type="AlphaFoldDB" id="A0A8D5AJU7"/>
<dbReference type="KEGG" id="moz:MoryE10_10320"/>
<evidence type="ECO:0000259" key="1">
    <source>
        <dbReference type="Pfam" id="PF04168"/>
    </source>
</evidence>
<organism evidence="2 3">
    <name type="scientific">Methylogaea oryzae</name>
    <dbReference type="NCBI Taxonomy" id="1295382"/>
    <lineage>
        <taxon>Bacteria</taxon>
        <taxon>Pseudomonadati</taxon>
        <taxon>Pseudomonadota</taxon>
        <taxon>Gammaproteobacteria</taxon>
        <taxon>Methylococcales</taxon>
        <taxon>Methylococcaceae</taxon>
        <taxon>Methylogaea</taxon>
    </lineage>
</organism>
<dbReference type="InterPro" id="IPR007296">
    <property type="entry name" value="DUF403"/>
</dbReference>
<sequence>MLSRTADHLYWLARYIERAENTARMLDVTHRMSLVPNAAQSEAALWRPPVMIAGDLAAFEGEYGRYNAASVLRYMALDENNPSSIVSNLGRARENARAVRVSMSSEMWENVNALWLELRQRIRQGIGEGALSEFCDWVKSMSHLFRGVTYGTMLRDDGYRFLRLGTFIERADNTARLLDVKYHLLLPSPDDVGGAVDYYEWSALLRSVSAFEAYQKAFHDTIEPWKIAELLVLHSNMPRSLHACFDEITPILEKLCAARGWECLRQAGELHARLHYGRMEDIFQGGLHEFLQDFIAHNNALGAEIQRTFLNAPPH</sequence>
<dbReference type="InterPro" id="IPR051680">
    <property type="entry name" value="ATP-dep_Glu-Cys_Ligase-2"/>
</dbReference>
<dbReference type="PANTHER" id="PTHR34595:SF7">
    <property type="entry name" value="SLL1039 PROTEIN"/>
    <property type="match status" value="1"/>
</dbReference>
<dbReference type="Pfam" id="PF04168">
    <property type="entry name" value="Alpha-E"/>
    <property type="match status" value="1"/>
</dbReference>
<reference evidence="2" key="1">
    <citation type="submission" date="2019-06" db="EMBL/GenBank/DDBJ databases">
        <title>Complete genome sequence of Methylogaea oryzae strain JCM16910.</title>
        <authorList>
            <person name="Asakawa S."/>
        </authorList>
    </citation>
    <scope>NUCLEOTIDE SEQUENCE</scope>
    <source>
        <strain evidence="2">E10</strain>
    </source>
</reference>
<dbReference type="Proteomes" id="UP000824988">
    <property type="component" value="Chromosome"/>
</dbReference>
<evidence type="ECO:0000313" key="3">
    <source>
        <dbReference type="Proteomes" id="UP000824988"/>
    </source>
</evidence>
<keyword evidence="3" id="KW-1185">Reference proteome</keyword>
<dbReference type="RefSeq" id="WP_221048420.1">
    <property type="nucleotide sequence ID" value="NZ_AP019782.1"/>
</dbReference>
<evidence type="ECO:0000313" key="2">
    <source>
        <dbReference type="EMBL" id="BBL70426.1"/>
    </source>
</evidence>
<gene>
    <name evidence="2" type="ORF">MoryE10_10320</name>
</gene>
<dbReference type="PANTHER" id="PTHR34595">
    <property type="entry name" value="BLR5612 PROTEIN"/>
    <property type="match status" value="1"/>
</dbReference>
<feature type="domain" description="DUF403" evidence="1">
    <location>
        <begin position="1"/>
        <end position="310"/>
    </location>
</feature>
<protein>
    <recommendedName>
        <fullName evidence="1">DUF403 domain-containing protein</fullName>
    </recommendedName>
</protein>
<accession>A0A8D5AJU7</accession>
<proteinExistence type="predicted"/>
<dbReference type="EMBL" id="AP019782">
    <property type="protein sequence ID" value="BBL70426.1"/>
    <property type="molecule type" value="Genomic_DNA"/>
</dbReference>